<dbReference type="EMBL" id="KJ184318">
    <property type="protein sequence ID" value="AII15895.1"/>
    <property type="molecule type" value="Genomic_DNA"/>
</dbReference>
<dbReference type="Proteomes" id="UP000203413">
    <property type="component" value="Segment"/>
</dbReference>
<protein>
    <submittedName>
        <fullName evidence="1">Uncharacterized protein</fullName>
    </submittedName>
</protein>
<organism evidence="1 2">
    <name type="scientific">Penaeus monodon nudivirus</name>
    <dbReference type="NCBI Taxonomy" id="1529056"/>
    <lineage>
        <taxon>Viruses</taxon>
        <taxon>Viruses incertae sedis</taxon>
        <taxon>Naldaviricetes</taxon>
        <taxon>Lefavirales</taxon>
        <taxon>Nudiviridae</taxon>
        <taxon>Gammanudivirus</taxon>
        <taxon>Gammanudivirus pemonodonis</taxon>
    </lineage>
</organism>
<sequence length="235" mass="26073">MNCGIFPYANSISNKNALKQNTTSATEKALLDNLATLSPIMFSLDFINTLLKLYSTDEFTISNASLFSELTKCNLFVDFAASTDDEKAKDFEKVLNIYFGALAGTRPNINAIVLKNKVCSLLKMVIKIPTYKNGISMKYINVNVSSTYKPSEYNNITAACDIVNVVKDFFVNSTEKASVENFTFSPHMSSVVMHGPILKNVIASMMNMQSQMLQSGLSFGVQVQPFLENVNQKLY</sequence>
<evidence type="ECO:0000313" key="2">
    <source>
        <dbReference type="Proteomes" id="UP000203413"/>
    </source>
</evidence>
<reference evidence="1 2" key="1">
    <citation type="journal article" date="2014" name="BMC Genomics">
        <title>The genome and occlusion bodies of marine Penaeus monodon nudivirus (PmNV, also known as MBV and PemoNPV) suggest that it should be assigned to a new nudivirus genus that is distinct from the terrestrial nudiviruses.</title>
        <authorList>
            <person name="Yang Y.T."/>
            <person name="Lee D.Y."/>
            <person name="Wang Y."/>
            <person name="Hu J.M."/>
            <person name="Li W.H."/>
            <person name="Leu J.H."/>
            <person name="Chang G.D."/>
            <person name="Ke H.M."/>
            <person name="Kang S.T."/>
            <person name="Lin S.S."/>
            <person name="Kou G.H."/>
            <person name="Lo C.F."/>
        </authorList>
    </citation>
    <scope>NUCLEOTIDE SEQUENCE [LARGE SCALE GENOMIC DNA]</scope>
    <source>
        <strain evidence="1">Indonesia</strain>
    </source>
</reference>
<evidence type="ECO:0000313" key="1">
    <source>
        <dbReference type="EMBL" id="AII15895.1"/>
    </source>
</evidence>
<accession>A0A076FE36</accession>
<dbReference type="RefSeq" id="YP_009051945.1">
    <property type="nucleotide sequence ID" value="NC_024692.1"/>
</dbReference>
<dbReference type="GeneID" id="20098413"/>
<name>A0A076FE36_9VIRU</name>
<keyword evidence="2" id="KW-1185">Reference proteome</keyword>
<proteinExistence type="predicted"/>
<dbReference type="KEGG" id="vg:20098413"/>
<gene>
    <name evidence="1" type="ORF">PmNV_107</name>
</gene>